<reference evidence="10 11" key="1">
    <citation type="submission" date="2020-08" db="EMBL/GenBank/DDBJ databases">
        <title>Genomic Encyclopedia of Type Strains, Phase IV (KMG-IV): sequencing the most valuable type-strain genomes for metagenomic binning, comparative biology and taxonomic classification.</title>
        <authorList>
            <person name="Goeker M."/>
        </authorList>
    </citation>
    <scope>NUCLEOTIDE SEQUENCE [LARGE SCALE GENOMIC DNA]</scope>
    <source>
        <strain evidence="10 11">DSM 13481</strain>
    </source>
</reference>
<feature type="transmembrane region" description="Helical" evidence="8">
    <location>
        <begin position="365"/>
        <end position="383"/>
    </location>
</feature>
<dbReference type="Proteomes" id="UP000555828">
    <property type="component" value="Unassembled WGS sequence"/>
</dbReference>
<keyword evidence="3" id="KW-1003">Cell membrane</keyword>
<evidence type="ECO:0000256" key="7">
    <source>
        <dbReference type="RuleBase" id="RU000320"/>
    </source>
</evidence>
<comment type="similarity">
    <text evidence="2">Belongs to the CPA3 antiporters (TC 2.A.63) subunit D family.</text>
</comment>
<comment type="subcellular location">
    <subcellularLocation>
        <location evidence="1">Cell membrane</location>
        <topology evidence="1">Multi-pass membrane protein</topology>
    </subcellularLocation>
    <subcellularLocation>
        <location evidence="7">Membrane</location>
        <topology evidence="7">Multi-pass membrane protein</topology>
    </subcellularLocation>
</comment>
<evidence type="ECO:0000256" key="6">
    <source>
        <dbReference type="ARBA" id="ARBA00023136"/>
    </source>
</evidence>
<keyword evidence="11" id="KW-1185">Reference proteome</keyword>
<evidence type="ECO:0000313" key="10">
    <source>
        <dbReference type="EMBL" id="MBB6061736.1"/>
    </source>
</evidence>
<name>A0A841GDQ9_9BACT</name>
<dbReference type="EMBL" id="JACHEX010000001">
    <property type="protein sequence ID" value="MBB6061736.1"/>
    <property type="molecule type" value="Genomic_DNA"/>
</dbReference>
<evidence type="ECO:0000259" key="9">
    <source>
        <dbReference type="Pfam" id="PF00361"/>
    </source>
</evidence>
<organism evidence="10 11">
    <name type="scientific">Thermosipho japonicus</name>
    <dbReference type="NCBI Taxonomy" id="90323"/>
    <lineage>
        <taxon>Bacteria</taxon>
        <taxon>Thermotogati</taxon>
        <taxon>Thermotogota</taxon>
        <taxon>Thermotogae</taxon>
        <taxon>Thermotogales</taxon>
        <taxon>Fervidobacteriaceae</taxon>
        <taxon>Thermosipho</taxon>
    </lineage>
</organism>
<evidence type="ECO:0000256" key="4">
    <source>
        <dbReference type="ARBA" id="ARBA00022692"/>
    </source>
</evidence>
<dbReference type="InterPro" id="IPR001750">
    <property type="entry name" value="ND/Mrp_TM"/>
</dbReference>
<sequence length="450" mass="49373">MTALLIAIPLISAFIFVPFKEKSKYILPFIVLANIILLFNLPLDTAEFMGGWKAPFGIVLVLDSASFYTLLVVNIIFLLISLMPQITDKGLSIILLILLASTNGLILTGDIFNSFVFMEITAAEAYIIGSSKKNYYGAYKYLIVGSIAGGFYLLGAIYSYLGTGSLNFADISLNMKESFLPYVALMLFIGLAVESKILPLAGWVPDVYASGSPLTPAILGTGVTFTMIYLLSRIFITVLNGYFLDVIYIFGLLTLILAEIAAFKQEKLLKALAFSSIAQAGLVLSVISLNTYDSLKAGYFHLLNDATAKIILFVIAATIVGSFMKNKTAGISFSIASFSLIGFPLFAGFRSKLLILQSSFESGNYILPAALLFSTIIEAAYLLKWNIHLWYENNEKSERIPWNIVLITLILSLFIIYIGLFPDTYLKIAENITNGLMNYKAYVTTVLGGM</sequence>
<gene>
    <name evidence="10" type="ORF">HNP65_000158</name>
</gene>
<evidence type="ECO:0000256" key="5">
    <source>
        <dbReference type="ARBA" id="ARBA00022989"/>
    </source>
</evidence>
<keyword evidence="10" id="KW-0456">Lyase</keyword>
<keyword evidence="4 7" id="KW-0812">Transmembrane</keyword>
<dbReference type="InterPro" id="IPR050586">
    <property type="entry name" value="CPA3_Na-H_Antiporter_D"/>
</dbReference>
<feature type="transmembrane region" description="Helical" evidence="8">
    <location>
        <begin position="55"/>
        <end position="80"/>
    </location>
</feature>
<dbReference type="RefSeq" id="WP_184618505.1">
    <property type="nucleotide sequence ID" value="NZ_JACHEX010000001.1"/>
</dbReference>
<dbReference type="GO" id="GO:0016829">
    <property type="term" value="F:lyase activity"/>
    <property type="evidence" value="ECO:0007669"/>
    <property type="project" value="UniProtKB-KW"/>
</dbReference>
<feature type="transmembrane region" description="Helical" evidence="8">
    <location>
        <begin position="242"/>
        <end position="261"/>
    </location>
</feature>
<dbReference type="Pfam" id="PF00361">
    <property type="entry name" value="Proton_antipo_M"/>
    <property type="match status" value="1"/>
</dbReference>
<feature type="transmembrane region" description="Helical" evidence="8">
    <location>
        <begin position="25"/>
        <end position="43"/>
    </location>
</feature>
<feature type="transmembrane region" description="Helical" evidence="8">
    <location>
        <begin position="216"/>
        <end position="236"/>
    </location>
</feature>
<evidence type="ECO:0000313" key="11">
    <source>
        <dbReference type="Proteomes" id="UP000555828"/>
    </source>
</evidence>
<feature type="transmembrane region" description="Helical" evidence="8">
    <location>
        <begin position="92"/>
        <end position="117"/>
    </location>
</feature>
<feature type="transmembrane region" description="Helical" evidence="8">
    <location>
        <begin position="404"/>
        <end position="421"/>
    </location>
</feature>
<protein>
    <submittedName>
        <fullName evidence="10">Formate hydrogenlyase subunit 3/multisubunit Na+/H+ antiporter MnhD subunit</fullName>
    </submittedName>
</protein>
<feature type="transmembrane region" description="Helical" evidence="8">
    <location>
        <begin position="138"/>
        <end position="161"/>
    </location>
</feature>
<evidence type="ECO:0000256" key="8">
    <source>
        <dbReference type="SAM" id="Phobius"/>
    </source>
</evidence>
<dbReference type="PANTHER" id="PTHR42703">
    <property type="entry name" value="NADH DEHYDROGENASE"/>
    <property type="match status" value="1"/>
</dbReference>
<feature type="transmembrane region" description="Helical" evidence="8">
    <location>
        <begin position="268"/>
        <end position="287"/>
    </location>
</feature>
<dbReference type="AlphaFoldDB" id="A0A841GDQ9"/>
<proteinExistence type="inferred from homology"/>
<comment type="caution">
    <text evidence="10">The sequence shown here is derived from an EMBL/GenBank/DDBJ whole genome shotgun (WGS) entry which is preliminary data.</text>
</comment>
<accession>A0A841GDQ9</accession>
<dbReference type="PANTHER" id="PTHR42703:SF1">
    <property type="entry name" value="NA(+)_H(+) ANTIPORTER SUBUNIT D1"/>
    <property type="match status" value="1"/>
</dbReference>
<evidence type="ECO:0000256" key="3">
    <source>
        <dbReference type="ARBA" id="ARBA00022475"/>
    </source>
</evidence>
<feature type="domain" description="NADH:quinone oxidoreductase/Mrp antiporter transmembrane" evidence="9">
    <location>
        <begin position="110"/>
        <end position="377"/>
    </location>
</feature>
<dbReference type="GO" id="GO:0005886">
    <property type="term" value="C:plasma membrane"/>
    <property type="evidence" value="ECO:0007669"/>
    <property type="project" value="UniProtKB-SubCell"/>
</dbReference>
<feature type="transmembrane region" description="Helical" evidence="8">
    <location>
        <begin position="307"/>
        <end position="324"/>
    </location>
</feature>
<evidence type="ECO:0000256" key="1">
    <source>
        <dbReference type="ARBA" id="ARBA00004651"/>
    </source>
</evidence>
<feature type="transmembrane region" description="Helical" evidence="8">
    <location>
        <begin position="331"/>
        <end position="349"/>
    </location>
</feature>
<feature type="transmembrane region" description="Helical" evidence="8">
    <location>
        <begin position="181"/>
        <end position="204"/>
    </location>
</feature>
<keyword evidence="5 8" id="KW-1133">Transmembrane helix</keyword>
<keyword evidence="6 8" id="KW-0472">Membrane</keyword>
<evidence type="ECO:0000256" key="2">
    <source>
        <dbReference type="ARBA" id="ARBA00005346"/>
    </source>
</evidence>